<evidence type="ECO:0000313" key="2">
    <source>
        <dbReference type="Proteomes" id="UP001055879"/>
    </source>
</evidence>
<accession>A0ACB9BDB7</accession>
<reference evidence="2" key="1">
    <citation type="journal article" date="2022" name="Mol. Ecol. Resour.">
        <title>The genomes of chicory, endive, great burdock and yacon provide insights into Asteraceae palaeo-polyploidization history and plant inulin production.</title>
        <authorList>
            <person name="Fan W."/>
            <person name="Wang S."/>
            <person name="Wang H."/>
            <person name="Wang A."/>
            <person name="Jiang F."/>
            <person name="Liu H."/>
            <person name="Zhao H."/>
            <person name="Xu D."/>
            <person name="Zhang Y."/>
        </authorList>
    </citation>
    <scope>NUCLEOTIDE SEQUENCE [LARGE SCALE GENOMIC DNA]</scope>
    <source>
        <strain evidence="2">cv. Niubang</strain>
    </source>
</reference>
<dbReference type="Proteomes" id="UP001055879">
    <property type="component" value="Linkage Group LG06"/>
</dbReference>
<comment type="caution">
    <text evidence="1">The sequence shown here is derived from an EMBL/GenBank/DDBJ whole genome shotgun (WGS) entry which is preliminary data.</text>
</comment>
<dbReference type="EMBL" id="CM042052">
    <property type="protein sequence ID" value="KAI3719940.1"/>
    <property type="molecule type" value="Genomic_DNA"/>
</dbReference>
<organism evidence="1 2">
    <name type="scientific">Arctium lappa</name>
    <name type="common">Greater burdock</name>
    <name type="synonym">Lappa major</name>
    <dbReference type="NCBI Taxonomy" id="4217"/>
    <lineage>
        <taxon>Eukaryota</taxon>
        <taxon>Viridiplantae</taxon>
        <taxon>Streptophyta</taxon>
        <taxon>Embryophyta</taxon>
        <taxon>Tracheophyta</taxon>
        <taxon>Spermatophyta</taxon>
        <taxon>Magnoliopsida</taxon>
        <taxon>eudicotyledons</taxon>
        <taxon>Gunneridae</taxon>
        <taxon>Pentapetalae</taxon>
        <taxon>asterids</taxon>
        <taxon>campanulids</taxon>
        <taxon>Asterales</taxon>
        <taxon>Asteraceae</taxon>
        <taxon>Carduoideae</taxon>
        <taxon>Cardueae</taxon>
        <taxon>Arctiinae</taxon>
        <taxon>Arctium</taxon>
    </lineage>
</organism>
<protein>
    <submittedName>
        <fullName evidence="1">Uncharacterized protein</fullName>
    </submittedName>
</protein>
<keyword evidence="2" id="KW-1185">Reference proteome</keyword>
<gene>
    <name evidence="1" type="ORF">L6452_20846</name>
</gene>
<proteinExistence type="predicted"/>
<name>A0ACB9BDB7_ARCLA</name>
<sequence>MEVVMVAAGGEGGIQARMHLDSGSVCTVVDSGAKWCRRSIERESKAEKHVENVLLFSFSIEIADEDLRLSFSIELADEDLCLSLSVELADKDLRLALLVELANKDCRLSFSAKLA</sequence>
<reference evidence="1 2" key="2">
    <citation type="journal article" date="2022" name="Mol. Ecol. Resour.">
        <title>The genomes of chicory, endive, great burdock and yacon provide insights into Asteraceae paleo-polyploidization history and plant inulin production.</title>
        <authorList>
            <person name="Fan W."/>
            <person name="Wang S."/>
            <person name="Wang H."/>
            <person name="Wang A."/>
            <person name="Jiang F."/>
            <person name="Liu H."/>
            <person name="Zhao H."/>
            <person name="Xu D."/>
            <person name="Zhang Y."/>
        </authorList>
    </citation>
    <scope>NUCLEOTIDE SEQUENCE [LARGE SCALE GENOMIC DNA]</scope>
    <source>
        <strain evidence="2">cv. Niubang</strain>
    </source>
</reference>
<evidence type="ECO:0000313" key="1">
    <source>
        <dbReference type="EMBL" id="KAI3719940.1"/>
    </source>
</evidence>